<evidence type="ECO:0000256" key="5">
    <source>
        <dbReference type="ARBA" id="ARBA00022801"/>
    </source>
</evidence>
<dbReference type="InterPro" id="IPR012341">
    <property type="entry name" value="6hp_glycosidase-like_sf"/>
</dbReference>
<evidence type="ECO:0000256" key="14">
    <source>
        <dbReference type="SAM" id="MobiDB-lite"/>
    </source>
</evidence>
<feature type="active site" evidence="10">
    <location>
        <position position="548"/>
    </location>
</feature>
<evidence type="ECO:0000256" key="15">
    <source>
        <dbReference type="SAM" id="Phobius"/>
    </source>
</evidence>
<feature type="active site" description="Proton donor" evidence="10">
    <location>
        <position position="167"/>
    </location>
</feature>
<evidence type="ECO:0000256" key="13">
    <source>
        <dbReference type="RuleBase" id="RU361193"/>
    </source>
</evidence>
<keyword evidence="15" id="KW-0812">Transmembrane</keyword>
<comment type="catalytic activity">
    <reaction evidence="8">
        <text>N(4)-(alpha-D-Man-(1-&gt;2)-alpha-D-Man-(1-&gt;2)-alpha-D-Man-(1-&gt;3)-[alpha-D-Man-(1-&gt;3)-[alpha-D-Man-(1-&gt;2)-alpha-D-Man-(1-&gt;6)]-alpha-D-Man-(1-&gt;6)]-beta-D-Man-(1-&gt;4)-beta-D-GlcNAc-(1-&gt;4)-beta-D-GlcNAc)-L-asparaginyl-[protein] (N-glucan mannose isomer 8A1,2,3B1,3) + 3 H2O = N(4)-(alpha-D-Man-(1-&gt;3)-[alpha-D-Man-(1-&gt;3)-[alpha-D-Man-(1-&gt;6)]-alpha-D-Man-(1-&gt;6)]-beta-D-Man-(1-&gt;4)-beta-D-GlcNAc-(1-&gt;4)-beta-D-GlcNAc)-L-asparaginyl-[protein] (N-glucan mannose isomer 5A1,2) + 3 beta-D-mannose</text>
        <dbReference type="Rhea" id="RHEA:56028"/>
        <dbReference type="Rhea" id="RHEA-COMP:14358"/>
        <dbReference type="Rhea" id="RHEA-COMP:14367"/>
        <dbReference type="ChEBI" id="CHEBI:15377"/>
        <dbReference type="ChEBI" id="CHEBI:28563"/>
        <dbReference type="ChEBI" id="CHEBI:59087"/>
        <dbReference type="ChEBI" id="CHEBI:60628"/>
        <dbReference type="EC" id="3.2.1.113"/>
    </reaction>
</comment>
<dbReference type="PANTHER" id="PTHR11742:SF55">
    <property type="entry name" value="ENDOPLASMIC RETICULUM MANNOSYL-OLIGOSACCHARIDE 1,2-ALPHA-MANNOSIDASE"/>
    <property type="match status" value="1"/>
</dbReference>
<keyword evidence="4 11" id="KW-0479">Metal-binding</keyword>
<dbReference type="GO" id="GO:0005509">
    <property type="term" value="F:calcium ion binding"/>
    <property type="evidence" value="ECO:0007669"/>
    <property type="project" value="InterPro"/>
</dbReference>
<dbReference type="GO" id="GO:0004571">
    <property type="term" value="F:mannosyl-oligosaccharide 1,2-alpha-mannosidase activity"/>
    <property type="evidence" value="ECO:0007669"/>
    <property type="project" value="UniProtKB-EC"/>
</dbReference>
<sequence length="655" mass="74611">MKRRGAGLCSIKRRTVVYGTPVVLFVWWLLFSVFHEPGELGRSRWASWRDQHPFPPPLDIPPEHHPSFPPLEDDDSPKVDWGQRADRVKKAFQHAYHSYEAFASPKDEILPLSNGSINNFNGWGVSAIDSLDTMFLMGLHEEYERGVKIAKIMNMTADQYNYAPFFETTIRYLGGLLSAYAMSHDVILLQRADELAHYLLPVFNTTSGYPVYSVNPVTGMTLQSGWNSGWLAEIGTCQMEYKYLAHLTGKKEYYDVAHKINTHLHQANTTKIGGMFPTLWNLTSGEPQNEHVSIGAMADSGYEYLLKQYLLTSQTDKDSLEMYVTQANLIIENLLYLSPKRNLLYVTDVWMNPTGPYAPSRKFEHLSCFLPGLLALGAYTLPDHALPPSQRERHWWAAKGLTRTCWLMYHDQPTGLGPEEVTFMGEWELENEKRRKEEEEAMEVARKEAEAAGLGPGEEGVAQIAGAGAGAGFGRGGRGKGRTKAMMASVNQTEADEQNRWIHALQRWREEGKGGVPPGLGEDDDVVAYEDPQRDYRINNQNYLLRPETLESIYIMWRTTGEKKWRERGWQIFEALEAEAKTTNGYATLFSVMQSPAILQDSMPSFFLAETLKYLYLMFSETDLVPLDRFVFNTEAHPLPVFRWTDWEKRKFGVP</sequence>
<evidence type="ECO:0000256" key="12">
    <source>
        <dbReference type="PIRSR" id="PIRSR601382-3"/>
    </source>
</evidence>
<gene>
    <name evidence="16" type="ORF">BD410DRAFT_720163</name>
</gene>
<evidence type="ECO:0000256" key="11">
    <source>
        <dbReference type="PIRSR" id="PIRSR601382-2"/>
    </source>
</evidence>
<dbReference type="VEuPathDB" id="FungiDB:BD410DRAFT_720163"/>
<evidence type="ECO:0000313" key="17">
    <source>
        <dbReference type="Proteomes" id="UP000294933"/>
    </source>
</evidence>
<organism evidence="16 17">
    <name type="scientific">Rickenella mellea</name>
    <dbReference type="NCBI Taxonomy" id="50990"/>
    <lineage>
        <taxon>Eukaryota</taxon>
        <taxon>Fungi</taxon>
        <taxon>Dikarya</taxon>
        <taxon>Basidiomycota</taxon>
        <taxon>Agaricomycotina</taxon>
        <taxon>Agaricomycetes</taxon>
        <taxon>Hymenochaetales</taxon>
        <taxon>Rickenellaceae</taxon>
        <taxon>Rickenella</taxon>
    </lineage>
</organism>
<feature type="region of interest" description="Disordered" evidence="14">
    <location>
        <begin position="56"/>
        <end position="76"/>
    </location>
</feature>
<evidence type="ECO:0000313" key="16">
    <source>
        <dbReference type="EMBL" id="TDL23978.1"/>
    </source>
</evidence>
<comment type="catalytic activity">
    <reaction evidence="9">
        <text>N(4)-(alpha-D-Man-(1-&gt;2)-alpha-D-Man-(1-&gt;2)-alpha-D-Man-(1-&gt;3)-[alpha-D-Man-(1-&gt;2)-alpha-D-Man-(1-&gt;3)-[alpha-D-Man-(1-&gt;2)-alpha-D-Man-(1-&gt;6)]-alpha-D-Man-(1-&gt;6)]-beta-D-Man-(1-&gt;4)-beta-D-GlcNAc-(1-&gt;4)-beta-D-GlcNAc)-L-asparaginyl-[protein] (N-glucan mannose isomer 9A1,2,3B1,2,3) + 4 H2O = N(4)-(alpha-D-Man-(1-&gt;3)-[alpha-D-Man-(1-&gt;3)-[alpha-D-Man-(1-&gt;6)]-alpha-D-Man-(1-&gt;6)]-beta-D-Man-(1-&gt;4)-beta-D-GlcNAc-(1-&gt;4)-beta-D-GlcNAc)-L-asparaginyl-[protein] (N-glucan mannose isomer 5A1,2) + 4 beta-D-mannose</text>
        <dbReference type="Rhea" id="RHEA:56008"/>
        <dbReference type="Rhea" id="RHEA-COMP:14356"/>
        <dbReference type="Rhea" id="RHEA-COMP:14367"/>
        <dbReference type="ChEBI" id="CHEBI:15377"/>
        <dbReference type="ChEBI" id="CHEBI:28563"/>
        <dbReference type="ChEBI" id="CHEBI:59087"/>
        <dbReference type="ChEBI" id="CHEBI:139493"/>
        <dbReference type="EC" id="3.2.1.113"/>
    </reaction>
</comment>
<evidence type="ECO:0000256" key="2">
    <source>
        <dbReference type="ARBA" id="ARBA00004922"/>
    </source>
</evidence>
<dbReference type="Pfam" id="PF01532">
    <property type="entry name" value="Glyco_hydro_47"/>
    <property type="match status" value="1"/>
</dbReference>
<evidence type="ECO:0000256" key="10">
    <source>
        <dbReference type="PIRSR" id="PIRSR601382-1"/>
    </source>
</evidence>
<feature type="active site" evidence="10">
    <location>
        <position position="299"/>
    </location>
</feature>
<feature type="transmembrane region" description="Helical" evidence="15">
    <location>
        <begin position="16"/>
        <end position="34"/>
    </location>
</feature>
<evidence type="ECO:0000256" key="4">
    <source>
        <dbReference type="ARBA" id="ARBA00022723"/>
    </source>
</evidence>
<evidence type="ECO:0000256" key="3">
    <source>
        <dbReference type="ARBA" id="ARBA00007658"/>
    </source>
</evidence>
<accession>A0A4Y7Q9T3</accession>
<evidence type="ECO:0000256" key="6">
    <source>
        <dbReference type="ARBA" id="ARBA00022837"/>
    </source>
</evidence>
<dbReference type="InterPro" id="IPR036026">
    <property type="entry name" value="Seven-hairpin_glycosidases"/>
</dbReference>
<comment type="cofactor">
    <cofactor evidence="1 11">
        <name>Ca(2+)</name>
        <dbReference type="ChEBI" id="CHEBI:29108"/>
    </cofactor>
</comment>
<evidence type="ECO:0000256" key="8">
    <source>
        <dbReference type="ARBA" id="ARBA00047669"/>
    </source>
</evidence>
<keyword evidence="17" id="KW-1185">Reference proteome</keyword>
<dbReference type="GO" id="GO:0005975">
    <property type="term" value="P:carbohydrate metabolic process"/>
    <property type="evidence" value="ECO:0007669"/>
    <property type="project" value="InterPro"/>
</dbReference>
<proteinExistence type="inferred from homology"/>
<comment type="pathway">
    <text evidence="2">Protein modification; protein glycosylation.</text>
</comment>
<evidence type="ECO:0000256" key="7">
    <source>
        <dbReference type="ARBA" id="ARBA00023157"/>
    </source>
</evidence>
<keyword evidence="15" id="KW-0472">Membrane</keyword>
<dbReference type="SUPFAM" id="SSF48225">
    <property type="entry name" value="Seven-hairpin glycosidases"/>
    <property type="match status" value="1"/>
</dbReference>
<dbReference type="AlphaFoldDB" id="A0A4Y7Q9T3"/>
<dbReference type="Proteomes" id="UP000294933">
    <property type="component" value="Unassembled WGS sequence"/>
</dbReference>
<dbReference type="EC" id="3.2.1.-" evidence="13"/>
<dbReference type="GO" id="GO:0016020">
    <property type="term" value="C:membrane"/>
    <property type="evidence" value="ECO:0007669"/>
    <property type="project" value="InterPro"/>
</dbReference>
<protein>
    <recommendedName>
        <fullName evidence="13">alpha-1,2-Mannosidase</fullName>
        <ecNumber evidence="13">3.2.1.-</ecNumber>
    </recommendedName>
</protein>
<evidence type="ECO:0000256" key="9">
    <source>
        <dbReference type="ARBA" id="ARBA00048605"/>
    </source>
</evidence>
<dbReference type="InterPro" id="IPR001382">
    <property type="entry name" value="Glyco_hydro_47"/>
</dbReference>
<keyword evidence="15" id="KW-1133">Transmembrane helix</keyword>
<feature type="binding site" evidence="11">
    <location>
        <position position="634"/>
    </location>
    <ligand>
        <name>Ca(2+)</name>
        <dbReference type="ChEBI" id="CHEBI:29108"/>
    </ligand>
</feature>
<keyword evidence="7 12" id="KW-1015">Disulfide bond</keyword>
<evidence type="ECO:0000256" key="1">
    <source>
        <dbReference type="ARBA" id="ARBA00001913"/>
    </source>
</evidence>
<name>A0A4Y7Q9T3_9AGAM</name>
<dbReference type="STRING" id="50990.A0A4Y7Q9T3"/>
<feature type="active site" description="Proton donor" evidence="10">
    <location>
        <position position="419"/>
    </location>
</feature>
<dbReference type="InterPro" id="IPR050749">
    <property type="entry name" value="Glycosyl_Hydrolase_47"/>
</dbReference>
<dbReference type="PRINTS" id="PR00747">
    <property type="entry name" value="GLYHDRLASE47"/>
</dbReference>
<dbReference type="PANTHER" id="PTHR11742">
    <property type="entry name" value="MANNOSYL-OLIGOSACCHARIDE ALPHA-1,2-MANNOSIDASE-RELATED"/>
    <property type="match status" value="1"/>
</dbReference>
<keyword evidence="13 16" id="KW-0326">Glycosidase</keyword>
<dbReference type="OrthoDB" id="8118055at2759"/>
<dbReference type="GO" id="GO:0036503">
    <property type="term" value="P:ERAD pathway"/>
    <property type="evidence" value="ECO:0007669"/>
    <property type="project" value="UniProtKB-ARBA"/>
</dbReference>
<dbReference type="Gene3D" id="1.50.10.10">
    <property type="match status" value="2"/>
</dbReference>
<feature type="disulfide bond" evidence="12">
    <location>
        <begin position="368"/>
        <end position="405"/>
    </location>
</feature>
<comment type="similarity">
    <text evidence="3 13">Belongs to the glycosyl hydrolase 47 family.</text>
</comment>
<keyword evidence="6 11" id="KW-0106">Calcium</keyword>
<dbReference type="GO" id="GO:0005783">
    <property type="term" value="C:endoplasmic reticulum"/>
    <property type="evidence" value="ECO:0007669"/>
    <property type="project" value="TreeGrafter"/>
</dbReference>
<dbReference type="EMBL" id="ML170168">
    <property type="protein sequence ID" value="TDL23978.1"/>
    <property type="molecule type" value="Genomic_DNA"/>
</dbReference>
<reference evidence="16 17" key="1">
    <citation type="submission" date="2018-06" db="EMBL/GenBank/DDBJ databases">
        <title>A transcriptomic atlas of mushroom development highlights an independent origin of complex multicellularity.</title>
        <authorList>
            <consortium name="DOE Joint Genome Institute"/>
            <person name="Krizsan K."/>
            <person name="Almasi E."/>
            <person name="Merenyi Z."/>
            <person name="Sahu N."/>
            <person name="Viragh M."/>
            <person name="Koszo T."/>
            <person name="Mondo S."/>
            <person name="Kiss B."/>
            <person name="Balint B."/>
            <person name="Kues U."/>
            <person name="Barry K."/>
            <person name="Hegedus J.C."/>
            <person name="Henrissat B."/>
            <person name="Johnson J."/>
            <person name="Lipzen A."/>
            <person name="Ohm R."/>
            <person name="Nagy I."/>
            <person name="Pangilinan J."/>
            <person name="Yan J."/>
            <person name="Xiong Y."/>
            <person name="Grigoriev I.V."/>
            <person name="Hibbett D.S."/>
            <person name="Nagy L.G."/>
        </authorList>
    </citation>
    <scope>NUCLEOTIDE SEQUENCE [LARGE SCALE GENOMIC DNA]</scope>
    <source>
        <strain evidence="16 17">SZMC22713</strain>
    </source>
</reference>
<keyword evidence="5 13" id="KW-0378">Hydrolase</keyword>